<dbReference type="PANTHER" id="PTHR39190:SF1">
    <property type="entry name" value="FLAGELLAR ASSEMBLY FACTOR FLIW"/>
    <property type="match status" value="1"/>
</dbReference>
<dbReference type="InterPro" id="IPR003775">
    <property type="entry name" value="Flagellar_assembly_factor_FliW"/>
</dbReference>
<evidence type="ECO:0000256" key="3">
    <source>
        <dbReference type="ARBA" id="ARBA00022845"/>
    </source>
</evidence>
<dbReference type="Proteomes" id="UP000426424">
    <property type="component" value="Chromosome"/>
</dbReference>
<accession>A0A6I6EBA5</accession>
<keyword evidence="6" id="KW-1185">Reference proteome</keyword>
<gene>
    <name evidence="4" type="primary">fliW</name>
    <name evidence="5" type="ORF">E6P07_06050</name>
</gene>
<comment type="subcellular location">
    <subcellularLocation>
        <location evidence="4">Cytoplasm</location>
    </subcellularLocation>
</comment>
<comment type="function">
    <text evidence="4">Acts as an anti-CsrA protein, binds CsrA and prevents it from repressing translation of its target genes, one of which is flagellin. Binds to flagellin and participates in the assembly of the flagellum.</text>
</comment>
<dbReference type="SUPFAM" id="SSF141457">
    <property type="entry name" value="BH3618-like"/>
    <property type="match status" value="1"/>
</dbReference>
<name>A0A6I6EBA5_THETI</name>
<organism evidence="5 6">
    <name type="scientific">Thermochromatium tepidum ATCC 43061</name>
    <dbReference type="NCBI Taxonomy" id="316276"/>
    <lineage>
        <taxon>Bacteria</taxon>
        <taxon>Pseudomonadati</taxon>
        <taxon>Pseudomonadota</taxon>
        <taxon>Gammaproteobacteria</taxon>
        <taxon>Chromatiales</taxon>
        <taxon>Chromatiaceae</taxon>
        <taxon>Thermochromatium</taxon>
    </lineage>
</organism>
<reference evidence="5 6" key="1">
    <citation type="submission" date="2019-12" db="EMBL/GenBank/DDBJ databases">
        <title>The complete genome of the thermophilic, anoxygenic phototrophic gammaproteobacterium Thermochromatium tepidum.</title>
        <authorList>
            <person name="Sattley W.M."/>
            <person name="Swingley W.D."/>
            <person name="Burchell B.M."/>
            <person name="Gurbani S.A."/>
            <person name="Kujawa C.M."/>
            <person name="Nuccio D.A."/>
            <person name="Schladweiler J."/>
            <person name="Shaffer K.N."/>
            <person name="Stokes L.M."/>
            <person name="Touchman J.W."/>
            <person name="Blankenship R.E."/>
            <person name="Madigan M.T."/>
        </authorList>
    </citation>
    <scope>NUCLEOTIDE SEQUENCE [LARGE SCALE GENOMIC DNA]</scope>
    <source>
        <strain evidence="5 6">ATCC 43061</strain>
    </source>
</reference>
<dbReference type="GO" id="GO:0006417">
    <property type="term" value="P:regulation of translation"/>
    <property type="evidence" value="ECO:0007669"/>
    <property type="project" value="UniProtKB-KW"/>
</dbReference>
<dbReference type="HAMAP" id="MF_01185">
    <property type="entry name" value="FliW"/>
    <property type="match status" value="1"/>
</dbReference>
<keyword evidence="5" id="KW-0969">Cilium</keyword>
<dbReference type="Gene3D" id="2.30.290.10">
    <property type="entry name" value="BH3618-like"/>
    <property type="match status" value="1"/>
</dbReference>
<dbReference type="RefSeq" id="WP_153974782.1">
    <property type="nucleotide sequence ID" value="NZ_CP039268.1"/>
</dbReference>
<dbReference type="GO" id="GO:0005737">
    <property type="term" value="C:cytoplasm"/>
    <property type="evidence" value="ECO:0007669"/>
    <property type="project" value="UniProtKB-SubCell"/>
</dbReference>
<dbReference type="InterPro" id="IPR024046">
    <property type="entry name" value="Flagellar_assmbl_FliW_dom_sf"/>
</dbReference>
<dbReference type="Pfam" id="PF02623">
    <property type="entry name" value="FliW"/>
    <property type="match status" value="1"/>
</dbReference>
<evidence type="ECO:0000256" key="2">
    <source>
        <dbReference type="ARBA" id="ARBA00022795"/>
    </source>
</evidence>
<keyword evidence="5" id="KW-0966">Cell projection</keyword>
<protein>
    <recommendedName>
        <fullName evidence="4">Flagellar assembly factor FliW</fullName>
    </recommendedName>
</protein>
<dbReference type="AlphaFoldDB" id="A0A6I6EBA5"/>
<dbReference type="OrthoDB" id="9801235at2"/>
<evidence type="ECO:0000256" key="1">
    <source>
        <dbReference type="ARBA" id="ARBA00022490"/>
    </source>
</evidence>
<sequence length="141" mass="15520">MNQQTAMTTEPDVPSTIVFPTGIPGFEHLKNYRLAYSDTESGRVYRLRAQDDAEIEFTLVDPRLYSLNYVLELDDAEQSLLQAEDPAQVLVLLMLWKDENAASGVSGLNANIGGPILINVVKGVGMQKIIANPRVELSISN</sequence>
<keyword evidence="5" id="KW-0282">Flagellum</keyword>
<dbReference type="EMBL" id="CP039268">
    <property type="protein sequence ID" value="QGU32586.1"/>
    <property type="molecule type" value="Genomic_DNA"/>
</dbReference>
<dbReference type="GO" id="GO:0044780">
    <property type="term" value="P:bacterial-type flagellum assembly"/>
    <property type="evidence" value="ECO:0007669"/>
    <property type="project" value="UniProtKB-UniRule"/>
</dbReference>
<evidence type="ECO:0000256" key="4">
    <source>
        <dbReference type="HAMAP-Rule" id="MF_01185"/>
    </source>
</evidence>
<evidence type="ECO:0000313" key="5">
    <source>
        <dbReference type="EMBL" id="QGU32586.1"/>
    </source>
</evidence>
<dbReference type="PANTHER" id="PTHR39190">
    <property type="entry name" value="FLAGELLAR ASSEMBLY FACTOR FLIW"/>
    <property type="match status" value="1"/>
</dbReference>
<keyword evidence="3 4" id="KW-0810">Translation regulation</keyword>
<comment type="similarity">
    <text evidence="4">Belongs to the FliW family.</text>
</comment>
<proteinExistence type="inferred from homology"/>
<keyword evidence="1 4" id="KW-0963">Cytoplasm</keyword>
<evidence type="ECO:0000313" key="6">
    <source>
        <dbReference type="Proteomes" id="UP000426424"/>
    </source>
</evidence>
<dbReference type="KEGG" id="ttp:E6P07_06050"/>
<keyword evidence="4" id="KW-0143">Chaperone</keyword>
<keyword evidence="2 4" id="KW-1005">Bacterial flagellum biogenesis</keyword>
<comment type="subunit">
    <text evidence="4">Interacts with translational regulator CsrA and flagellin(s).</text>
</comment>